<feature type="compositionally biased region" description="Polar residues" evidence="1">
    <location>
        <begin position="285"/>
        <end position="299"/>
    </location>
</feature>
<comment type="caution">
    <text evidence="2">The sequence shown here is derived from an EMBL/GenBank/DDBJ whole genome shotgun (WGS) entry which is preliminary data.</text>
</comment>
<protein>
    <submittedName>
        <fullName evidence="2">Uncharacterized protein</fullName>
    </submittedName>
</protein>
<feature type="compositionally biased region" description="Polar residues" evidence="1">
    <location>
        <begin position="26"/>
        <end position="38"/>
    </location>
</feature>
<dbReference type="OrthoDB" id="2446250at2759"/>
<feature type="region of interest" description="Disordered" evidence="1">
    <location>
        <begin position="1"/>
        <end position="64"/>
    </location>
</feature>
<evidence type="ECO:0000313" key="2">
    <source>
        <dbReference type="EMBL" id="KAG0308207.1"/>
    </source>
</evidence>
<reference evidence="2" key="1">
    <citation type="journal article" date="2020" name="Fungal Divers.">
        <title>Resolving the Mortierellaceae phylogeny through synthesis of multi-gene phylogenetics and phylogenomics.</title>
        <authorList>
            <person name="Vandepol N."/>
            <person name="Liber J."/>
            <person name="Desiro A."/>
            <person name="Na H."/>
            <person name="Kennedy M."/>
            <person name="Barry K."/>
            <person name="Grigoriev I.V."/>
            <person name="Miller A.N."/>
            <person name="O'Donnell K."/>
            <person name="Stajich J.E."/>
            <person name="Bonito G."/>
        </authorList>
    </citation>
    <scope>NUCLEOTIDE SEQUENCE</scope>
    <source>
        <strain evidence="2">REB-010B</strain>
    </source>
</reference>
<dbReference type="Proteomes" id="UP000738325">
    <property type="component" value="Unassembled WGS sequence"/>
</dbReference>
<feature type="region of interest" description="Disordered" evidence="1">
    <location>
        <begin position="276"/>
        <end position="308"/>
    </location>
</feature>
<evidence type="ECO:0000256" key="1">
    <source>
        <dbReference type="SAM" id="MobiDB-lite"/>
    </source>
</evidence>
<proteinExistence type="predicted"/>
<dbReference type="AlphaFoldDB" id="A0A9P6R135"/>
<feature type="compositionally biased region" description="Polar residues" evidence="1">
    <location>
        <begin position="214"/>
        <end position="245"/>
    </location>
</feature>
<keyword evidence="3" id="KW-1185">Reference proteome</keyword>
<feature type="non-terminal residue" evidence="2">
    <location>
        <position position="541"/>
    </location>
</feature>
<organism evidence="2 3">
    <name type="scientific">Dissophora globulifera</name>
    <dbReference type="NCBI Taxonomy" id="979702"/>
    <lineage>
        <taxon>Eukaryota</taxon>
        <taxon>Fungi</taxon>
        <taxon>Fungi incertae sedis</taxon>
        <taxon>Mucoromycota</taxon>
        <taxon>Mortierellomycotina</taxon>
        <taxon>Mortierellomycetes</taxon>
        <taxon>Mortierellales</taxon>
        <taxon>Mortierellaceae</taxon>
        <taxon>Dissophora</taxon>
    </lineage>
</organism>
<feature type="region of interest" description="Disordered" evidence="1">
    <location>
        <begin position="199"/>
        <end position="245"/>
    </location>
</feature>
<evidence type="ECO:0000313" key="3">
    <source>
        <dbReference type="Proteomes" id="UP000738325"/>
    </source>
</evidence>
<accession>A0A9P6R135</accession>
<name>A0A9P6R135_9FUNG</name>
<gene>
    <name evidence="2" type="ORF">BGZ99_001204</name>
</gene>
<sequence length="541" mass="59519">MDPLKQRHIRNLDDTHGTHSFAELDPQSTQETSTQEASAHSPAIAPDLINHRTPSNNAGDRSRILNPVDFTDCHQRTDIALHQAPSTPVPALPFSSAVRPAETISSRRHPQRQHQKQASEWHDIDQFSAGRFINIEPAALQRQQITILRPALFSLAVPSNTAPTVFALASSVPNLIGSQLSMNPSNQPTVEQDPVPFKTIFDQPPITSIEPPLSETSSPVASSMKAQHDSPQQPPQHEQSCTFESACRASQVTSNISSDRTRVEGEDDEIYHYLASTGLTERPASPQSSQTRQEATSLDSDLESPMSPTTLLTLSTNLNKMTAHDQDLDPCHFRTNADQRQKAEDNQLDDKFMIGSRATAFEFAPMNNNGDYIASIQLREESVLRDGHIRLTLPPDGQKTATEATPEVSVPPPTAAGLDSKAISSVNECIGDGSGVELSSHLSSVDGYLSESDVNMEALRVKEEISSISKFDYIEKVNEASTRDKEESIESLVESMDWTKTGLGPRSGWPRELVMTFQLLLKSPSPLGLYWGDKSYMLYND</sequence>
<feature type="region of interest" description="Disordered" evidence="1">
    <location>
        <begin position="393"/>
        <end position="413"/>
    </location>
</feature>
<dbReference type="EMBL" id="JAAAIP010001293">
    <property type="protein sequence ID" value="KAG0308207.1"/>
    <property type="molecule type" value="Genomic_DNA"/>
</dbReference>